<dbReference type="RefSeq" id="WP_344758091.1">
    <property type="nucleotide sequence ID" value="NZ_BAAAZU010000001.1"/>
</dbReference>
<name>A0ABP7M2Y7_9GAMM</name>
<feature type="domain" description="ABM" evidence="1">
    <location>
        <begin position="5"/>
        <end position="93"/>
    </location>
</feature>
<dbReference type="SUPFAM" id="SSF54909">
    <property type="entry name" value="Dimeric alpha+beta barrel"/>
    <property type="match status" value="1"/>
</dbReference>
<dbReference type="GO" id="GO:0004497">
    <property type="term" value="F:monooxygenase activity"/>
    <property type="evidence" value="ECO:0007669"/>
    <property type="project" value="UniProtKB-KW"/>
</dbReference>
<dbReference type="InterPro" id="IPR011008">
    <property type="entry name" value="Dimeric_a/b-barrel"/>
</dbReference>
<comment type="caution">
    <text evidence="2">The sequence shown here is derived from an EMBL/GenBank/DDBJ whole genome shotgun (WGS) entry which is preliminary data.</text>
</comment>
<gene>
    <name evidence="2" type="ORF">GCM10022229_02430</name>
</gene>
<dbReference type="PROSITE" id="PS51725">
    <property type="entry name" value="ABM"/>
    <property type="match status" value="1"/>
</dbReference>
<protein>
    <submittedName>
        <fullName evidence="2">Quinol monooxygenase</fullName>
    </submittedName>
</protein>
<dbReference type="Gene3D" id="3.30.70.100">
    <property type="match status" value="1"/>
</dbReference>
<organism evidence="2 3">
    <name type="scientific">Luteimonas lutimaris</name>
    <dbReference type="NCBI Taxonomy" id="698645"/>
    <lineage>
        <taxon>Bacteria</taxon>
        <taxon>Pseudomonadati</taxon>
        <taxon>Pseudomonadota</taxon>
        <taxon>Gammaproteobacteria</taxon>
        <taxon>Lysobacterales</taxon>
        <taxon>Lysobacteraceae</taxon>
        <taxon>Luteimonas</taxon>
    </lineage>
</organism>
<dbReference type="InterPro" id="IPR050744">
    <property type="entry name" value="AI-2_Isomerase_LsrG"/>
</dbReference>
<sequence>MSTPLTLLAELKASPGQAEELGARLQALLAPTRREAGCLGYALHRSSDDPDLFVLYENWRSRRDLDEHLATPYLLDFFAQAPRLLAQDVAMRFFSPATAAEPA</sequence>
<keyword evidence="2" id="KW-0503">Monooxygenase</keyword>
<dbReference type="EMBL" id="BAAAZU010000001">
    <property type="protein sequence ID" value="GAA3913254.1"/>
    <property type="molecule type" value="Genomic_DNA"/>
</dbReference>
<dbReference type="PANTHER" id="PTHR33336:SF3">
    <property type="entry name" value="ABM DOMAIN-CONTAINING PROTEIN"/>
    <property type="match status" value="1"/>
</dbReference>
<evidence type="ECO:0000313" key="2">
    <source>
        <dbReference type="EMBL" id="GAA3913254.1"/>
    </source>
</evidence>
<dbReference type="InterPro" id="IPR007138">
    <property type="entry name" value="ABM_dom"/>
</dbReference>
<proteinExistence type="predicted"/>
<evidence type="ECO:0000259" key="1">
    <source>
        <dbReference type="PROSITE" id="PS51725"/>
    </source>
</evidence>
<keyword evidence="2" id="KW-0560">Oxidoreductase</keyword>
<dbReference type="Pfam" id="PF03992">
    <property type="entry name" value="ABM"/>
    <property type="match status" value="1"/>
</dbReference>
<dbReference type="PANTHER" id="PTHR33336">
    <property type="entry name" value="QUINOL MONOOXYGENASE YGIN-RELATED"/>
    <property type="match status" value="1"/>
</dbReference>
<dbReference type="Proteomes" id="UP001501727">
    <property type="component" value="Unassembled WGS sequence"/>
</dbReference>
<keyword evidence="3" id="KW-1185">Reference proteome</keyword>
<reference evidence="3" key="1">
    <citation type="journal article" date="2019" name="Int. J. Syst. Evol. Microbiol.">
        <title>The Global Catalogue of Microorganisms (GCM) 10K type strain sequencing project: providing services to taxonomists for standard genome sequencing and annotation.</title>
        <authorList>
            <consortium name="The Broad Institute Genomics Platform"/>
            <consortium name="The Broad Institute Genome Sequencing Center for Infectious Disease"/>
            <person name="Wu L."/>
            <person name="Ma J."/>
        </authorList>
    </citation>
    <scope>NUCLEOTIDE SEQUENCE [LARGE SCALE GENOMIC DNA]</scope>
    <source>
        <strain evidence="3">JCM 16916</strain>
    </source>
</reference>
<evidence type="ECO:0000313" key="3">
    <source>
        <dbReference type="Proteomes" id="UP001501727"/>
    </source>
</evidence>
<accession>A0ABP7M2Y7</accession>